<evidence type="ECO:0000259" key="4">
    <source>
        <dbReference type="Pfam" id="PF23572"/>
    </source>
</evidence>
<dbReference type="PANTHER" id="PTHR31901:SF96">
    <property type="entry name" value="INDOLE-3-ACETIC ACID-AMIDO SYNTHETASE GH3.1-RELATED"/>
    <property type="match status" value="1"/>
</dbReference>
<dbReference type="EMBL" id="JBDFQZ010000009">
    <property type="protein sequence ID" value="KAK9690866.1"/>
    <property type="molecule type" value="Genomic_DNA"/>
</dbReference>
<evidence type="ECO:0000313" key="5">
    <source>
        <dbReference type="EMBL" id="KAK9690866.1"/>
    </source>
</evidence>
<dbReference type="AlphaFoldDB" id="A0AAW1IM30"/>
<name>A0AAW1IM30_SAPOF</name>
<gene>
    <name evidence="5" type="ORF">RND81_09G159500</name>
</gene>
<evidence type="ECO:0000313" key="6">
    <source>
        <dbReference type="Proteomes" id="UP001443914"/>
    </source>
</evidence>
<evidence type="ECO:0000259" key="3">
    <source>
        <dbReference type="Pfam" id="PF23571"/>
    </source>
</evidence>
<dbReference type="InterPro" id="IPR055377">
    <property type="entry name" value="GH3_M"/>
</dbReference>
<dbReference type="Pfam" id="PF23571">
    <property type="entry name" value="GH3_M"/>
    <property type="match status" value="1"/>
</dbReference>
<dbReference type="Pfam" id="PF23572">
    <property type="entry name" value="GH3_C"/>
    <property type="match status" value="1"/>
</dbReference>
<dbReference type="GO" id="GO:0016881">
    <property type="term" value="F:acid-amino acid ligase activity"/>
    <property type="evidence" value="ECO:0007669"/>
    <property type="project" value="TreeGrafter"/>
</dbReference>
<reference evidence="5" key="1">
    <citation type="submission" date="2024-03" db="EMBL/GenBank/DDBJ databases">
        <title>WGS assembly of Saponaria officinalis var. Norfolk2.</title>
        <authorList>
            <person name="Jenkins J."/>
            <person name="Shu S."/>
            <person name="Grimwood J."/>
            <person name="Barry K."/>
            <person name="Goodstein D."/>
            <person name="Schmutz J."/>
            <person name="Leebens-Mack J."/>
            <person name="Osbourn A."/>
        </authorList>
    </citation>
    <scope>NUCLEOTIDE SEQUENCE [LARGE SCALE GENOMIC DNA]</scope>
    <source>
        <strain evidence="5">JIC</strain>
    </source>
</reference>
<evidence type="ECO:0000256" key="1">
    <source>
        <dbReference type="ARBA" id="ARBA00008068"/>
    </source>
</evidence>
<proteinExistence type="inferred from homology"/>
<dbReference type="PANTHER" id="PTHR31901">
    <property type="entry name" value="GH3 DOMAIN-CONTAINING PROTEIN"/>
    <property type="match status" value="1"/>
</dbReference>
<feature type="domain" description="GH3 C-terminal" evidence="4">
    <location>
        <begin position="175"/>
        <end position="289"/>
    </location>
</feature>
<accession>A0AAW1IM30</accession>
<organism evidence="5 6">
    <name type="scientific">Saponaria officinalis</name>
    <name type="common">Common soapwort</name>
    <name type="synonym">Lychnis saponaria</name>
    <dbReference type="NCBI Taxonomy" id="3572"/>
    <lineage>
        <taxon>Eukaryota</taxon>
        <taxon>Viridiplantae</taxon>
        <taxon>Streptophyta</taxon>
        <taxon>Embryophyta</taxon>
        <taxon>Tracheophyta</taxon>
        <taxon>Spermatophyta</taxon>
        <taxon>Magnoliopsida</taxon>
        <taxon>eudicotyledons</taxon>
        <taxon>Gunneridae</taxon>
        <taxon>Pentapetalae</taxon>
        <taxon>Caryophyllales</taxon>
        <taxon>Caryophyllaceae</taxon>
        <taxon>Caryophylleae</taxon>
        <taxon>Saponaria</taxon>
    </lineage>
</organism>
<dbReference type="Proteomes" id="UP001443914">
    <property type="component" value="Unassembled WGS sequence"/>
</dbReference>
<dbReference type="Pfam" id="PF03321">
    <property type="entry name" value="GH3"/>
    <property type="match status" value="1"/>
</dbReference>
<feature type="domain" description="GH3 middle" evidence="3">
    <location>
        <begin position="86"/>
        <end position="159"/>
    </location>
</feature>
<dbReference type="InterPro" id="IPR004993">
    <property type="entry name" value="GH3"/>
</dbReference>
<keyword evidence="6" id="KW-1185">Reference proteome</keyword>
<protein>
    <submittedName>
        <fullName evidence="5">Uncharacterized protein</fullName>
    </submittedName>
</protein>
<dbReference type="GO" id="GO:0005737">
    <property type="term" value="C:cytoplasm"/>
    <property type="evidence" value="ECO:0007669"/>
    <property type="project" value="TreeGrafter"/>
</dbReference>
<comment type="similarity">
    <text evidence="1">Belongs to the IAA-amido conjugating enzyme family.</text>
</comment>
<evidence type="ECO:0000256" key="2">
    <source>
        <dbReference type="ARBA" id="ARBA00022598"/>
    </source>
</evidence>
<dbReference type="InterPro" id="IPR055378">
    <property type="entry name" value="GH3_C"/>
</dbReference>
<comment type="caution">
    <text evidence="5">The sequence shown here is derived from an EMBL/GenBank/DDBJ whole genome shotgun (WGS) entry which is preliminary data.</text>
</comment>
<keyword evidence="2" id="KW-0436">Ligase</keyword>
<sequence length="316" mass="35528">MGHRETDLADFIENECTGGNWAGVFKRIWPNAKYLETVVTGSMAQYIPILNHYSGGLHLVSVQYSSSECDLGFNLNPMCNPYDICYTIMPNMAFYEFIPLNVDTFGPNCETVDMANVVVGQEYELVVTTYTGLYRYRVGDVLCPTRFYNSTPQFKISRRRNVVLSIDTEKTTETELQEAIEKASTILKPLDTIILDYTSNANIKTLPGHYVIYLELMTNNNQQNGLGPEILEQCCSAMEATLGSVYRVARVDESIGPLEIRVVSNGTFEKLKESKGACMNQFKVPRCVKLWPMLELLDSRVVSAHFSPSVPRSGPF</sequence>